<gene>
    <name evidence="1" type="ORF">S03H2_07074</name>
</gene>
<organism evidence="1">
    <name type="scientific">marine sediment metagenome</name>
    <dbReference type="NCBI Taxonomy" id="412755"/>
    <lineage>
        <taxon>unclassified sequences</taxon>
        <taxon>metagenomes</taxon>
        <taxon>ecological metagenomes</taxon>
    </lineage>
</organism>
<comment type="caution">
    <text evidence="1">The sequence shown here is derived from an EMBL/GenBank/DDBJ whole genome shotgun (WGS) entry which is preliminary data.</text>
</comment>
<name>X1FL61_9ZZZZ</name>
<sequence>MVEFWKKKIKDLGLQREVFEALPYAVVGGAYDASFQTPQDEYTALTHIVPAGLQLKILFLRVWTQETGGARFSIVQT</sequence>
<proteinExistence type="predicted"/>
<reference evidence="1" key="1">
    <citation type="journal article" date="2014" name="Front. Microbiol.">
        <title>High frequency of phylogenetically diverse reductive dehalogenase-homologous genes in deep subseafloor sedimentary metagenomes.</title>
        <authorList>
            <person name="Kawai M."/>
            <person name="Futagami T."/>
            <person name="Toyoda A."/>
            <person name="Takaki Y."/>
            <person name="Nishi S."/>
            <person name="Hori S."/>
            <person name="Arai W."/>
            <person name="Tsubouchi T."/>
            <person name="Morono Y."/>
            <person name="Uchiyama I."/>
            <person name="Ito T."/>
            <person name="Fujiyama A."/>
            <person name="Inagaki F."/>
            <person name="Takami H."/>
        </authorList>
    </citation>
    <scope>NUCLEOTIDE SEQUENCE</scope>
    <source>
        <strain evidence="1">Expedition CK06-06</strain>
    </source>
</reference>
<dbReference type="AlphaFoldDB" id="X1FL61"/>
<evidence type="ECO:0000313" key="1">
    <source>
        <dbReference type="EMBL" id="GAH21488.1"/>
    </source>
</evidence>
<accession>X1FL61</accession>
<feature type="non-terminal residue" evidence="1">
    <location>
        <position position="77"/>
    </location>
</feature>
<dbReference type="EMBL" id="BARU01003206">
    <property type="protein sequence ID" value="GAH21488.1"/>
    <property type="molecule type" value="Genomic_DNA"/>
</dbReference>
<protein>
    <submittedName>
        <fullName evidence="1">Uncharacterized protein</fullName>
    </submittedName>
</protein>